<dbReference type="AlphaFoldDB" id="A0A8C5P716"/>
<name>A0A8C5P716_9ANUR</name>
<dbReference type="Ensembl" id="ENSLLET00000001620.1">
    <property type="protein sequence ID" value="ENSLLEP00000001542.1"/>
    <property type="gene ID" value="ENSLLEG00000001025.1"/>
</dbReference>
<dbReference type="PANTHER" id="PTHR31635:SF196">
    <property type="entry name" value="REVERSE TRANSCRIPTASE DOMAIN-CONTAINING PROTEIN-RELATED"/>
    <property type="match status" value="1"/>
</dbReference>
<evidence type="ECO:0000256" key="1">
    <source>
        <dbReference type="SAM" id="MobiDB-lite"/>
    </source>
</evidence>
<dbReference type="OrthoDB" id="8948149at2759"/>
<organism evidence="2 3">
    <name type="scientific">Leptobrachium leishanense</name>
    <name type="common">Leishan spiny toad</name>
    <dbReference type="NCBI Taxonomy" id="445787"/>
    <lineage>
        <taxon>Eukaryota</taxon>
        <taxon>Metazoa</taxon>
        <taxon>Chordata</taxon>
        <taxon>Craniata</taxon>
        <taxon>Vertebrata</taxon>
        <taxon>Euteleostomi</taxon>
        <taxon>Amphibia</taxon>
        <taxon>Batrachia</taxon>
        <taxon>Anura</taxon>
        <taxon>Pelobatoidea</taxon>
        <taxon>Megophryidae</taxon>
        <taxon>Leptobrachium</taxon>
    </lineage>
</organism>
<feature type="region of interest" description="Disordered" evidence="1">
    <location>
        <begin position="283"/>
        <end position="302"/>
    </location>
</feature>
<dbReference type="Proteomes" id="UP000694569">
    <property type="component" value="Unplaced"/>
</dbReference>
<evidence type="ECO:0000313" key="3">
    <source>
        <dbReference type="Proteomes" id="UP000694569"/>
    </source>
</evidence>
<dbReference type="GeneTree" id="ENSGT00940000165023"/>
<sequence length="412" mass="46546">MLQISSLLRVLERDLTRWAIPHITWFGRINVLKMNVLPRVLYLLQTLPIHVPSAFFRSLQSLFIRYVWAGSKPRLSVTLLTAPRSRGGLALPHLQRYYHAVHLLRLVEWSLGTSGKQWVALEHELAGRSLTSLPWLLGTAALTNIPAHPTVSVTLTIWRRLQKSTQLAPWPSPLLPLSHLPAFSPRLLPLTDAAIPQNPLPGLYIDGNRPKAPKDIPLAHPDSFLTTFHMHCLITYLRSLAPLDKYTRPLTTFEQVITRKTLPQHGISTLYGVLQNLSPPHPHMWRNGKQNSTKHSQRKSGLKCSRSIPGVLLLLVHKKRLTSCCRDGIGRPPLLLHTRPRQMPPAGGVDHSALTYYMFGGPAQCCNPSGHWFTMPLAKSLTLHLPTHQRPCCSTIRHYLWTPTETPLIFVY</sequence>
<protein>
    <submittedName>
        <fullName evidence="2">Uncharacterized protein</fullName>
    </submittedName>
</protein>
<keyword evidence="3" id="KW-1185">Reference proteome</keyword>
<dbReference type="PANTHER" id="PTHR31635">
    <property type="entry name" value="REVERSE TRANSCRIPTASE DOMAIN-CONTAINING PROTEIN-RELATED"/>
    <property type="match status" value="1"/>
</dbReference>
<reference evidence="2" key="2">
    <citation type="submission" date="2025-09" db="UniProtKB">
        <authorList>
            <consortium name="Ensembl"/>
        </authorList>
    </citation>
    <scope>IDENTIFICATION</scope>
</reference>
<reference evidence="2" key="1">
    <citation type="submission" date="2025-08" db="UniProtKB">
        <authorList>
            <consortium name="Ensembl"/>
        </authorList>
    </citation>
    <scope>IDENTIFICATION</scope>
</reference>
<accession>A0A8C5P716</accession>
<proteinExistence type="predicted"/>
<evidence type="ECO:0000313" key="2">
    <source>
        <dbReference type="Ensembl" id="ENSLLEP00000001542.1"/>
    </source>
</evidence>